<dbReference type="Proteomes" id="UP001221150">
    <property type="component" value="Unassembled WGS sequence"/>
</dbReference>
<keyword evidence="3" id="KW-1185">Reference proteome</keyword>
<keyword evidence="1" id="KW-1133">Transmembrane helix</keyword>
<dbReference type="RefSeq" id="WP_276108998.1">
    <property type="nucleotide sequence ID" value="NZ_JARJBB010000005.1"/>
</dbReference>
<evidence type="ECO:0000313" key="2">
    <source>
        <dbReference type="EMBL" id="MDF3299444.1"/>
    </source>
</evidence>
<protein>
    <recommendedName>
        <fullName evidence="4">DUF3592 domain-containing protein</fullName>
    </recommendedName>
</protein>
<accession>A0ABT6A484</accession>
<keyword evidence="1" id="KW-0472">Membrane</keyword>
<proteinExistence type="predicted"/>
<reference evidence="2 3" key="1">
    <citation type="submission" date="2023-03" db="EMBL/GenBank/DDBJ databases">
        <title>Draft genome sequence of Streptomyces sp. K1PA1 isolated from peat swamp forest in Thailand.</title>
        <authorList>
            <person name="Klaysubun C."/>
            <person name="Duangmal K."/>
        </authorList>
    </citation>
    <scope>NUCLEOTIDE SEQUENCE [LARGE SCALE GENOMIC DNA]</scope>
    <source>
        <strain evidence="2 3">K1PA1</strain>
    </source>
</reference>
<evidence type="ECO:0008006" key="4">
    <source>
        <dbReference type="Google" id="ProtNLM"/>
    </source>
</evidence>
<evidence type="ECO:0000256" key="1">
    <source>
        <dbReference type="SAM" id="Phobius"/>
    </source>
</evidence>
<name>A0ABT6A484_9ACTN</name>
<gene>
    <name evidence="2" type="ORF">P3H78_12520</name>
</gene>
<organism evidence="2 3">
    <name type="scientific">Streptomyces tropicalis</name>
    <dbReference type="NCBI Taxonomy" id="3034234"/>
    <lineage>
        <taxon>Bacteria</taxon>
        <taxon>Bacillati</taxon>
        <taxon>Actinomycetota</taxon>
        <taxon>Actinomycetes</taxon>
        <taxon>Kitasatosporales</taxon>
        <taxon>Streptomycetaceae</taxon>
        <taxon>Streptomyces</taxon>
    </lineage>
</organism>
<sequence>MLAGVVWCWIITNLWQPVGIPLGVAAPAAGLLSWLIRRSAGWPLRGTTAVVVLVCCLTCLGSAYAGASRWYLRALGSQAQGTLLQPRWVVGERYGDRTVCRVALPDGSHRDAVPGGTGCAGLAGRRVTVVYDPAGITRPALGARADLRVRYTGWAAGASLLLLLGCAAAHAARRRIVPAAGQRHLS</sequence>
<dbReference type="EMBL" id="JARJBB010000005">
    <property type="protein sequence ID" value="MDF3299444.1"/>
    <property type="molecule type" value="Genomic_DNA"/>
</dbReference>
<keyword evidence="1" id="KW-0812">Transmembrane</keyword>
<feature type="transmembrane region" description="Helical" evidence="1">
    <location>
        <begin position="14"/>
        <end position="36"/>
    </location>
</feature>
<evidence type="ECO:0000313" key="3">
    <source>
        <dbReference type="Proteomes" id="UP001221150"/>
    </source>
</evidence>
<feature type="transmembrane region" description="Helical" evidence="1">
    <location>
        <begin position="151"/>
        <end position="172"/>
    </location>
</feature>
<feature type="transmembrane region" description="Helical" evidence="1">
    <location>
        <begin position="48"/>
        <end position="67"/>
    </location>
</feature>
<comment type="caution">
    <text evidence="2">The sequence shown here is derived from an EMBL/GenBank/DDBJ whole genome shotgun (WGS) entry which is preliminary data.</text>
</comment>